<evidence type="ECO:0000313" key="1">
    <source>
        <dbReference type="EMBL" id="NOU71021.1"/>
    </source>
</evidence>
<dbReference type="RefSeq" id="WP_171642024.1">
    <property type="nucleotide sequence ID" value="NZ_WHOA01000038.1"/>
</dbReference>
<proteinExistence type="predicted"/>
<dbReference type="EMBL" id="WHOA01000038">
    <property type="protein sequence ID" value="NOU71021.1"/>
    <property type="molecule type" value="Genomic_DNA"/>
</dbReference>
<protein>
    <submittedName>
        <fullName evidence="1">Uncharacterized protein</fullName>
    </submittedName>
</protein>
<comment type="caution">
    <text evidence="1">The sequence shown here is derived from an EMBL/GenBank/DDBJ whole genome shotgun (WGS) entry which is preliminary data.</text>
</comment>
<gene>
    <name evidence="1" type="ORF">GC098_06175</name>
</gene>
<dbReference type="Proteomes" id="UP000616779">
    <property type="component" value="Unassembled WGS sequence"/>
</dbReference>
<sequence>MLEALLIYPRTMDIRIDKTAPVIEFSGERSYTVQQAVYIGCTGVCALIRQFMADDQGIANGLYSKLLNAQEAEKRGNLKAKEGILHAFLNQVDAKSGKKLTTEQAQILKKLAGYL</sequence>
<reference evidence="1 2" key="1">
    <citation type="submission" date="2019-10" db="EMBL/GenBank/DDBJ databases">
        <title>Description of Paenibacillus terrestris sp. nov.</title>
        <authorList>
            <person name="Carlier A."/>
            <person name="Qi S."/>
        </authorList>
    </citation>
    <scope>NUCLEOTIDE SEQUENCE [LARGE SCALE GENOMIC DNA]</scope>
    <source>
        <strain evidence="1 2">LMG 31458</strain>
    </source>
</reference>
<keyword evidence="2" id="KW-1185">Reference proteome</keyword>
<evidence type="ECO:0000313" key="2">
    <source>
        <dbReference type="Proteomes" id="UP000616779"/>
    </source>
</evidence>
<name>A0ABX1XR69_9BACL</name>
<organism evidence="1 2">
    <name type="scientific">Paenibacillus phytorum</name>
    <dbReference type="NCBI Taxonomy" id="2654977"/>
    <lineage>
        <taxon>Bacteria</taxon>
        <taxon>Bacillati</taxon>
        <taxon>Bacillota</taxon>
        <taxon>Bacilli</taxon>
        <taxon>Bacillales</taxon>
        <taxon>Paenibacillaceae</taxon>
        <taxon>Paenibacillus</taxon>
    </lineage>
</organism>
<accession>A0ABX1XR69</accession>